<reference evidence="2 3" key="1">
    <citation type="submission" date="2021-06" db="EMBL/GenBank/DDBJ databases">
        <authorList>
            <person name="Sun Q."/>
            <person name="Li D."/>
        </authorList>
    </citation>
    <scope>NUCLEOTIDE SEQUENCE [LARGE SCALE GENOMIC DNA]</scope>
    <source>
        <strain evidence="2 3">MSJ-5</strain>
    </source>
</reference>
<name>A0ABS6G5E6_9FIRM</name>
<proteinExistence type="predicted"/>
<gene>
    <name evidence="2" type="ORF">KQI88_14335</name>
</gene>
<feature type="coiled-coil region" evidence="1">
    <location>
        <begin position="24"/>
        <end position="65"/>
    </location>
</feature>
<dbReference type="Proteomes" id="UP000779508">
    <property type="component" value="Unassembled WGS sequence"/>
</dbReference>
<keyword evidence="1" id="KW-0175">Coiled coil</keyword>
<evidence type="ECO:0000313" key="2">
    <source>
        <dbReference type="EMBL" id="MBU5677598.1"/>
    </source>
</evidence>
<dbReference type="EMBL" id="JAHLQK010000005">
    <property type="protein sequence ID" value="MBU5677598.1"/>
    <property type="molecule type" value="Genomic_DNA"/>
</dbReference>
<organism evidence="2 3">
    <name type="scientific">Alkaliphilus flagellatus</name>
    <dbReference type="NCBI Taxonomy" id="2841507"/>
    <lineage>
        <taxon>Bacteria</taxon>
        <taxon>Bacillati</taxon>
        <taxon>Bacillota</taxon>
        <taxon>Clostridia</taxon>
        <taxon>Peptostreptococcales</taxon>
        <taxon>Natronincolaceae</taxon>
        <taxon>Alkaliphilus</taxon>
    </lineage>
</organism>
<protein>
    <recommendedName>
        <fullName evidence="4">DUF4430 domain-containing protein</fullName>
    </recommendedName>
</protein>
<dbReference type="RefSeq" id="WP_216418448.1">
    <property type="nucleotide sequence ID" value="NZ_JAHLQK010000005.1"/>
</dbReference>
<accession>A0ABS6G5E6</accession>
<sequence length="170" mass="19491">MSTKERTMWVGMLIIILVASLSITNQYKNKLINLVEEKEILSNKYTKLKDENQNLTTTVSNLNIDLKSQNELIYNLPKIDQSMIKFLLDDKGFQGEIKDIESNLLNHSDLIPYEGILGGTMHFYEGGTHAVTDQWVVTSFGDGHMEGYMILSYDLNGEKITWKVIDSYLY</sequence>
<evidence type="ECO:0000313" key="3">
    <source>
        <dbReference type="Proteomes" id="UP000779508"/>
    </source>
</evidence>
<evidence type="ECO:0008006" key="4">
    <source>
        <dbReference type="Google" id="ProtNLM"/>
    </source>
</evidence>
<keyword evidence="3" id="KW-1185">Reference proteome</keyword>
<comment type="caution">
    <text evidence="2">The sequence shown here is derived from an EMBL/GenBank/DDBJ whole genome shotgun (WGS) entry which is preliminary data.</text>
</comment>
<evidence type="ECO:0000256" key="1">
    <source>
        <dbReference type="SAM" id="Coils"/>
    </source>
</evidence>